<evidence type="ECO:0000313" key="3">
    <source>
        <dbReference type="EMBL" id="HEF64714.1"/>
    </source>
</evidence>
<proteinExistence type="predicted"/>
<evidence type="ECO:0000259" key="2">
    <source>
        <dbReference type="Pfam" id="PF00149"/>
    </source>
</evidence>
<dbReference type="Gene3D" id="3.60.21.10">
    <property type="match status" value="1"/>
</dbReference>
<dbReference type="PANTHER" id="PTHR22953:SF153">
    <property type="entry name" value="PURPLE ACID PHOSPHATASE"/>
    <property type="match status" value="1"/>
</dbReference>
<dbReference type="PANTHER" id="PTHR22953">
    <property type="entry name" value="ACID PHOSPHATASE RELATED"/>
    <property type="match status" value="1"/>
</dbReference>
<gene>
    <name evidence="3" type="ORF">ENP47_03790</name>
</gene>
<dbReference type="GO" id="GO:0003993">
    <property type="term" value="F:acid phosphatase activity"/>
    <property type="evidence" value="ECO:0007669"/>
    <property type="project" value="InterPro"/>
</dbReference>
<dbReference type="Pfam" id="PF00149">
    <property type="entry name" value="Metallophos"/>
    <property type="match status" value="1"/>
</dbReference>
<dbReference type="PROSITE" id="PS51257">
    <property type="entry name" value="PROKAR_LIPOPROTEIN"/>
    <property type="match status" value="1"/>
</dbReference>
<dbReference type="SUPFAM" id="SSF56300">
    <property type="entry name" value="Metallo-dependent phosphatases"/>
    <property type="match status" value="1"/>
</dbReference>
<keyword evidence="1" id="KW-0732">Signal</keyword>
<dbReference type="InterPro" id="IPR004843">
    <property type="entry name" value="Calcineurin-like_PHP"/>
</dbReference>
<organism evidence="3">
    <name type="scientific">Thermomicrobium roseum</name>
    <dbReference type="NCBI Taxonomy" id="500"/>
    <lineage>
        <taxon>Bacteria</taxon>
        <taxon>Pseudomonadati</taxon>
        <taxon>Thermomicrobiota</taxon>
        <taxon>Thermomicrobia</taxon>
        <taxon>Thermomicrobiales</taxon>
        <taxon>Thermomicrobiaceae</taxon>
        <taxon>Thermomicrobium</taxon>
    </lineage>
</organism>
<sequence length="309" mass="33928">MHHSRRLVLILVLAFLVAACGRSAALDLTPFGLTTPAVTSPTPVTPAILWAVGDVATCRSKNDDAVAAFLAGQTGTIALLGDVVYERGTVEEFRNCYDPILGSLKERIRPAVGNHEYGSRDAQPYFDYFGAAAGLPGQGWYSYELGAWHIVVLNSNCKAAGGCGPESPQYQWLKQDLAAHPSLCTLAYWHHPRWSSGEHGNFESMQPVWELLYQQSVDVVLNGHDHNYERFQPLDAVGRPDPEHGIVEFVVGTGGRSLRPLGDRLPVSATGSDDTYGVLQLELYPDRFTWRFVPVSRSDYQDQGSALCH</sequence>
<dbReference type="InterPro" id="IPR029052">
    <property type="entry name" value="Metallo-depent_PP-like"/>
</dbReference>
<dbReference type="AlphaFoldDB" id="A0A7C1X591"/>
<dbReference type="InterPro" id="IPR039331">
    <property type="entry name" value="PAPs-like"/>
</dbReference>
<dbReference type="EMBL" id="DSJL01000007">
    <property type="protein sequence ID" value="HEF64714.1"/>
    <property type="molecule type" value="Genomic_DNA"/>
</dbReference>
<name>A0A7C1X591_THERO</name>
<feature type="domain" description="Calcineurin-like phosphoesterase" evidence="2">
    <location>
        <begin position="50"/>
        <end position="228"/>
    </location>
</feature>
<evidence type="ECO:0000256" key="1">
    <source>
        <dbReference type="ARBA" id="ARBA00022729"/>
    </source>
</evidence>
<reference evidence="3" key="1">
    <citation type="journal article" date="2020" name="mSystems">
        <title>Genome- and Community-Level Interaction Insights into Carbon Utilization and Element Cycling Functions of Hydrothermarchaeota in Hydrothermal Sediment.</title>
        <authorList>
            <person name="Zhou Z."/>
            <person name="Liu Y."/>
            <person name="Xu W."/>
            <person name="Pan J."/>
            <person name="Luo Z.H."/>
            <person name="Li M."/>
        </authorList>
    </citation>
    <scope>NUCLEOTIDE SEQUENCE [LARGE SCALE GENOMIC DNA]</scope>
    <source>
        <strain evidence="3">SpSt-222</strain>
    </source>
</reference>
<protein>
    <submittedName>
        <fullName evidence="3">Alkaline phosphatase</fullName>
    </submittedName>
</protein>
<comment type="caution">
    <text evidence="3">The sequence shown here is derived from an EMBL/GenBank/DDBJ whole genome shotgun (WGS) entry which is preliminary data.</text>
</comment>
<accession>A0A7C1X591</accession>